<dbReference type="AlphaFoldDB" id="A0ABD3PLV7"/>
<reference evidence="2 3" key="1">
    <citation type="submission" date="2024-10" db="EMBL/GenBank/DDBJ databases">
        <title>Updated reference genomes for cyclostephanoid diatoms.</title>
        <authorList>
            <person name="Roberts W.R."/>
            <person name="Alverson A.J."/>
        </authorList>
    </citation>
    <scope>NUCLEOTIDE SEQUENCE [LARGE SCALE GENOMIC DNA]</scope>
    <source>
        <strain evidence="2 3">AJA010-31</strain>
    </source>
</reference>
<feature type="transmembrane region" description="Helical" evidence="1">
    <location>
        <begin position="48"/>
        <end position="66"/>
    </location>
</feature>
<keyword evidence="1" id="KW-0812">Transmembrane</keyword>
<dbReference type="Proteomes" id="UP001530400">
    <property type="component" value="Unassembled WGS sequence"/>
</dbReference>
<feature type="transmembrane region" description="Helical" evidence="1">
    <location>
        <begin position="12"/>
        <end position="42"/>
    </location>
</feature>
<keyword evidence="3" id="KW-1185">Reference proteome</keyword>
<keyword evidence="1" id="KW-1133">Transmembrane helix</keyword>
<organism evidence="2 3">
    <name type="scientific">Cyclotella atomus</name>
    <dbReference type="NCBI Taxonomy" id="382360"/>
    <lineage>
        <taxon>Eukaryota</taxon>
        <taxon>Sar</taxon>
        <taxon>Stramenopiles</taxon>
        <taxon>Ochrophyta</taxon>
        <taxon>Bacillariophyta</taxon>
        <taxon>Coscinodiscophyceae</taxon>
        <taxon>Thalassiosirophycidae</taxon>
        <taxon>Stephanodiscales</taxon>
        <taxon>Stephanodiscaceae</taxon>
        <taxon>Cyclotella</taxon>
    </lineage>
</organism>
<evidence type="ECO:0000256" key="1">
    <source>
        <dbReference type="SAM" id="Phobius"/>
    </source>
</evidence>
<evidence type="ECO:0000313" key="2">
    <source>
        <dbReference type="EMBL" id="KAL3788644.1"/>
    </source>
</evidence>
<sequence>MSNRARTAGGNLAFASILAALSYLPFEIIAKSTLIFCIGIFILDPFPTSRLVAVGGVGAVLVLTKIKKRFAVDEAETETAASDSEKDKSE</sequence>
<proteinExistence type="predicted"/>
<comment type="caution">
    <text evidence="2">The sequence shown here is derived from an EMBL/GenBank/DDBJ whole genome shotgun (WGS) entry which is preliminary data.</text>
</comment>
<dbReference type="EMBL" id="JALLPJ020000557">
    <property type="protein sequence ID" value="KAL3788644.1"/>
    <property type="molecule type" value="Genomic_DNA"/>
</dbReference>
<name>A0ABD3PLV7_9STRA</name>
<protein>
    <submittedName>
        <fullName evidence="2">Uncharacterized protein</fullName>
    </submittedName>
</protein>
<accession>A0ABD3PLV7</accession>
<keyword evidence="1" id="KW-0472">Membrane</keyword>
<evidence type="ECO:0000313" key="3">
    <source>
        <dbReference type="Proteomes" id="UP001530400"/>
    </source>
</evidence>
<gene>
    <name evidence="2" type="ORF">ACHAWO_011860</name>
</gene>